<dbReference type="PANTHER" id="PTHR11407">
    <property type="entry name" value="LYSOZYME C"/>
    <property type="match status" value="1"/>
</dbReference>
<evidence type="ECO:0000256" key="2">
    <source>
        <dbReference type="ARBA" id="ARBA00010859"/>
    </source>
</evidence>
<dbReference type="Gene3D" id="1.10.530.10">
    <property type="match status" value="1"/>
</dbReference>
<dbReference type="EMBL" id="EU252290">
    <property type="protein sequence ID" value="ACD11871.1"/>
    <property type="molecule type" value="mRNA"/>
</dbReference>
<dbReference type="PROSITE" id="PS51348">
    <property type="entry name" value="GLYCOSYL_HYDROL_F22_2"/>
    <property type="match status" value="1"/>
</dbReference>
<dbReference type="CDD" id="cd16899">
    <property type="entry name" value="LYZ_C_invert"/>
    <property type="match status" value="1"/>
</dbReference>
<comment type="similarity">
    <text evidence="2 7">Belongs to the glycosyl hydrolase 22 family.</text>
</comment>
<proteinExistence type="evidence at transcript level"/>
<feature type="chain" id="PRO_5006829166" description="lysozyme" evidence="8">
    <location>
        <begin position="20"/>
        <end position="143"/>
    </location>
</feature>
<evidence type="ECO:0000256" key="4">
    <source>
        <dbReference type="ARBA" id="ARBA00022638"/>
    </source>
</evidence>
<dbReference type="InterPro" id="IPR019799">
    <property type="entry name" value="Glyco_hydro_22_CS"/>
</dbReference>
<dbReference type="InterPro" id="IPR001916">
    <property type="entry name" value="Glyco_hydro_22"/>
</dbReference>
<dbReference type="InterPro" id="IPR000974">
    <property type="entry name" value="Glyco_hydro_22_lys"/>
</dbReference>
<organism evidence="10">
    <name type="scientific">Isometrus maculatus</name>
    <name type="common">Lesser brown scorpion</name>
    <name type="synonym">Scorpio maculatus</name>
    <dbReference type="NCBI Taxonomy" id="497827"/>
    <lineage>
        <taxon>Eukaryota</taxon>
        <taxon>Metazoa</taxon>
        <taxon>Ecdysozoa</taxon>
        <taxon>Arthropoda</taxon>
        <taxon>Chelicerata</taxon>
        <taxon>Arachnida</taxon>
        <taxon>Scorpiones</taxon>
        <taxon>Buthida</taxon>
        <taxon>Buthoidea</taxon>
        <taxon>Buthidae</taxon>
        <taxon>Isometrus</taxon>
    </lineage>
</organism>
<dbReference type="GO" id="GO:0031640">
    <property type="term" value="P:killing of cells of another organism"/>
    <property type="evidence" value="ECO:0007669"/>
    <property type="project" value="UniProtKB-KW"/>
</dbReference>
<keyword evidence="6" id="KW-0326">Glycosidase</keyword>
<evidence type="ECO:0000256" key="8">
    <source>
        <dbReference type="SAM" id="SignalP"/>
    </source>
</evidence>
<dbReference type="PANTHER" id="PTHR11407:SF63">
    <property type="entry name" value="LYSOZYME C"/>
    <property type="match status" value="1"/>
</dbReference>
<dbReference type="PRINTS" id="PR00137">
    <property type="entry name" value="LYSOZYME"/>
</dbReference>
<keyword evidence="6" id="KW-0378">Hydrolase</keyword>
<evidence type="ECO:0000256" key="3">
    <source>
        <dbReference type="ARBA" id="ARBA00012732"/>
    </source>
</evidence>
<keyword evidence="8" id="KW-0732">Signal</keyword>
<dbReference type="InterPro" id="IPR023346">
    <property type="entry name" value="Lysozyme-like_dom_sf"/>
</dbReference>
<evidence type="ECO:0000256" key="6">
    <source>
        <dbReference type="ARBA" id="ARBA00023295"/>
    </source>
</evidence>
<dbReference type="AlphaFoldDB" id="A0A0U1S886"/>
<reference evidence="10" key="1">
    <citation type="submission" date="2007-10" db="EMBL/GenBank/DDBJ databases">
        <title>Classification and functional annotation of ESTs from venom glands of Isometrus maculatus.</title>
        <authorList>
            <person name="Li W."/>
            <person name="Ma Y."/>
            <person name="Zhao R."/>
            <person name="Cao Z."/>
        </authorList>
    </citation>
    <scope>NUCLEOTIDE SEQUENCE</scope>
    <source>
        <tissue evidence="10">Venom gland</tissue>
    </source>
</reference>
<dbReference type="GO" id="GO:0003796">
    <property type="term" value="F:lysozyme activity"/>
    <property type="evidence" value="ECO:0007669"/>
    <property type="project" value="UniProtKB-EC"/>
</dbReference>
<protein>
    <recommendedName>
        <fullName evidence="3">lysozyme</fullName>
        <ecNumber evidence="3">3.2.1.17</ecNumber>
    </recommendedName>
</protein>
<evidence type="ECO:0000259" key="9">
    <source>
        <dbReference type="PROSITE" id="PS00128"/>
    </source>
</evidence>
<keyword evidence="4" id="KW-0929">Antimicrobial</keyword>
<feature type="domain" description="Glycosyl hydrolases family 22 (GH22)" evidence="9">
    <location>
        <begin position="91"/>
        <end position="109"/>
    </location>
</feature>
<dbReference type="Pfam" id="PF00062">
    <property type="entry name" value="Lys"/>
    <property type="match status" value="1"/>
</dbReference>
<dbReference type="EC" id="3.2.1.17" evidence="3"/>
<evidence type="ECO:0000256" key="1">
    <source>
        <dbReference type="ARBA" id="ARBA00000632"/>
    </source>
</evidence>
<keyword evidence="4" id="KW-0081">Bacteriolytic enzyme</keyword>
<evidence type="ECO:0000313" key="10">
    <source>
        <dbReference type="EMBL" id="ACD11871.1"/>
    </source>
</evidence>
<feature type="signal peptide" evidence="8">
    <location>
        <begin position="1"/>
        <end position="19"/>
    </location>
</feature>
<dbReference type="PROSITE" id="PS00128">
    <property type="entry name" value="GLYCOSYL_HYDROL_F22_1"/>
    <property type="match status" value="1"/>
</dbReference>
<evidence type="ECO:0000256" key="5">
    <source>
        <dbReference type="ARBA" id="ARBA00023157"/>
    </source>
</evidence>
<name>A0A0U1S886_ISOMC</name>
<evidence type="ECO:0000256" key="7">
    <source>
        <dbReference type="RuleBase" id="RU004440"/>
    </source>
</evidence>
<dbReference type="SMART" id="SM00263">
    <property type="entry name" value="LYZ1"/>
    <property type="match status" value="1"/>
</dbReference>
<dbReference type="SUPFAM" id="SSF53955">
    <property type="entry name" value="Lysozyme-like"/>
    <property type="match status" value="1"/>
</dbReference>
<dbReference type="GO" id="GO:0042742">
    <property type="term" value="P:defense response to bacterium"/>
    <property type="evidence" value="ECO:0007669"/>
    <property type="project" value="UniProtKB-KW"/>
</dbReference>
<dbReference type="PRINTS" id="PR00135">
    <property type="entry name" value="LYZLACT"/>
</dbReference>
<keyword evidence="5" id="KW-1015">Disulfide bond</keyword>
<comment type="catalytic activity">
    <reaction evidence="1">
        <text>Hydrolysis of (1-&gt;4)-beta-linkages between N-acetylmuramic acid and N-acetyl-D-glucosamine residues in a peptidoglycan and between N-acetyl-D-glucosamine residues in chitodextrins.</text>
        <dbReference type="EC" id="3.2.1.17"/>
    </reaction>
</comment>
<accession>A0A0U1S886</accession>
<sequence length="143" mass="16441">MKSLLFLFILSPFWCCCRAKIYDKCELARDLINKFGFDRGTIGDWICLVKYESSFDTGVRGGPNSDGSYDHGLFQINDRYWCAPPGPNNECGVTCDALRSDDITEAVKCVKKIFRIHNFEAWVAWKNRCRNTDVSQYVKDCNL</sequence>
<dbReference type="FunFam" id="1.10.530.10:FF:000001">
    <property type="entry name" value="Lysozyme C"/>
    <property type="match status" value="1"/>
</dbReference>